<proteinExistence type="predicted"/>
<accession>A0A8H6HJP4</accession>
<protein>
    <recommendedName>
        <fullName evidence="4">C2H2-type domain-containing protein</fullName>
    </recommendedName>
</protein>
<feature type="signal peptide" evidence="1">
    <location>
        <begin position="1"/>
        <end position="22"/>
    </location>
</feature>
<evidence type="ECO:0008006" key="4">
    <source>
        <dbReference type="Google" id="ProtNLM"/>
    </source>
</evidence>
<evidence type="ECO:0000313" key="3">
    <source>
        <dbReference type="Proteomes" id="UP000521943"/>
    </source>
</evidence>
<keyword evidence="3" id="KW-1185">Reference proteome</keyword>
<reference evidence="2 3" key="1">
    <citation type="submission" date="2020-07" db="EMBL/GenBank/DDBJ databases">
        <title>Comparative genomics of pyrophilous fungi reveals a link between fire events and developmental genes.</title>
        <authorList>
            <consortium name="DOE Joint Genome Institute"/>
            <person name="Steindorff A.S."/>
            <person name="Carver A."/>
            <person name="Calhoun S."/>
            <person name="Stillman K."/>
            <person name="Liu H."/>
            <person name="Lipzen A."/>
            <person name="Pangilinan J."/>
            <person name="Labutti K."/>
            <person name="Bruns T.D."/>
            <person name="Grigoriev I.V."/>
        </authorList>
    </citation>
    <scope>NUCLEOTIDE SEQUENCE [LARGE SCALE GENOMIC DNA]</scope>
    <source>
        <strain evidence="2 3">CBS 144469</strain>
    </source>
</reference>
<organism evidence="2 3">
    <name type="scientific">Ephemerocybe angulata</name>
    <dbReference type="NCBI Taxonomy" id="980116"/>
    <lineage>
        <taxon>Eukaryota</taxon>
        <taxon>Fungi</taxon>
        <taxon>Dikarya</taxon>
        <taxon>Basidiomycota</taxon>
        <taxon>Agaricomycotina</taxon>
        <taxon>Agaricomycetes</taxon>
        <taxon>Agaricomycetidae</taxon>
        <taxon>Agaricales</taxon>
        <taxon>Agaricineae</taxon>
        <taxon>Psathyrellaceae</taxon>
        <taxon>Ephemerocybe</taxon>
    </lineage>
</organism>
<feature type="chain" id="PRO_5034369520" description="C2H2-type domain-containing protein" evidence="1">
    <location>
        <begin position="23"/>
        <end position="107"/>
    </location>
</feature>
<dbReference type="Proteomes" id="UP000521943">
    <property type="component" value="Unassembled WGS sequence"/>
</dbReference>
<gene>
    <name evidence="2" type="ORF">DFP72DRAFT_854213</name>
</gene>
<dbReference type="AlphaFoldDB" id="A0A8H6HJP4"/>
<dbReference type="EMBL" id="JACGCI010000079">
    <property type="protein sequence ID" value="KAF6747641.1"/>
    <property type="molecule type" value="Genomic_DNA"/>
</dbReference>
<name>A0A8H6HJP4_9AGAR</name>
<sequence>MRVPLLALLPIALGTFASLANARFTDDVDAREIHARSFHDDLALDQRDILATISTRELIDALSEQLERRERDLWWCSRCKAYFYSVNQRDAHKRRVPDHDITKVGGQ</sequence>
<evidence type="ECO:0000313" key="2">
    <source>
        <dbReference type="EMBL" id="KAF6747641.1"/>
    </source>
</evidence>
<comment type="caution">
    <text evidence="2">The sequence shown here is derived from an EMBL/GenBank/DDBJ whole genome shotgun (WGS) entry which is preliminary data.</text>
</comment>
<keyword evidence="1" id="KW-0732">Signal</keyword>
<evidence type="ECO:0000256" key="1">
    <source>
        <dbReference type="SAM" id="SignalP"/>
    </source>
</evidence>